<dbReference type="EMBL" id="BJCC01000001">
    <property type="protein sequence ID" value="GCF92124.1"/>
    <property type="molecule type" value="Genomic_DNA"/>
</dbReference>
<dbReference type="Gene3D" id="3.40.50.300">
    <property type="entry name" value="P-loop containing nucleotide triphosphate hydrolases"/>
    <property type="match status" value="1"/>
</dbReference>
<keyword evidence="2" id="KW-0547">Nucleotide-binding</keyword>
<dbReference type="InterPro" id="IPR027417">
    <property type="entry name" value="P-loop_NTPase"/>
</dbReference>
<dbReference type="SMART" id="SM00382">
    <property type="entry name" value="AAA"/>
    <property type="match status" value="1"/>
</dbReference>
<protein>
    <submittedName>
        <fullName evidence="5">ABC transporter ATP-binding protein</fullName>
    </submittedName>
</protein>
<dbReference type="GO" id="GO:0005524">
    <property type="term" value="F:ATP binding"/>
    <property type="evidence" value="ECO:0007669"/>
    <property type="project" value="UniProtKB-KW"/>
</dbReference>
<dbReference type="PANTHER" id="PTHR42711">
    <property type="entry name" value="ABC TRANSPORTER ATP-BINDING PROTEIN"/>
    <property type="match status" value="1"/>
</dbReference>
<reference evidence="6" key="1">
    <citation type="submission" date="2019-02" db="EMBL/GenBank/DDBJ databases">
        <title>Draft genome sequence of Enterococcus sp. Gos25-1.</title>
        <authorList>
            <person name="Tanaka N."/>
            <person name="Shiwa Y."/>
            <person name="Fujita N."/>
        </authorList>
    </citation>
    <scope>NUCLEOTIDE SEQUENCE [LARGE SCALE GENOMIC DNA]</scope>
    <source>
        <strain evidence="6">Gos25-1</strain>
    </source>
</reference>
<dbReference type="Proteomes" id="UP000290567">
    <property type="component" value="Unassembled WGS sequence"/>
</dbReference>
<dbReference type="CDD" id="cd03230">
    <property type="entry name" value="ABC_DR_subfamily_A"/>
    <property type="match status" value="1"/>
</dbReference>
<keyword evidence="3 5" id="KW-0067">ATP-binding</keyword>
<gene>
    <name evidence="5" type="ORF">NRIC_00150</name>
</gene>
<keyword evidence="1" id="KW-0813">Transport</keyword>
<comment type="caution">
    <text evidence="5">The sequence shown here is derived from an EMBL/GenBank/DDBJ whole genome shotgun (WGS) entry which is preliminary data.</text>
</comment>
<dbReference type="InterPro" id="IPR017871">
    <property type="entry name" value="ABC_transporter-like_CS"/>
</dbReference>
<name>A0A4P5P7F8_9ENTE</name>
<dbReference type="InterPro" id="IPR003439">
    <property type="entry name" value="ABC_transporter-like_ATP-bd"/>
</dbReference>
<evidence type="ECO:0000256" key="2">
    <source>
        <dbReference type="ARBA" id="ARBA00022741"/>
    </source>
</evidence>
<sequence>MITVKNVNFSYTKQPFLQDITFSVQKGEIFGFLGPSGAGKSTLQKILIGLISNYEGEIWIDGMERREYDNQFYERIGVDFEFPTLYEKFSAKQNLNFFGSLYQGPLRRIDELLESVGLQNEGSKRVSDFSKGMKTRLNFIRSLIHDPDILFLDEPTSGLDPVNSQKMKELILAEKAKGKLILLTTHNMYDATELCDQVAFISEGRILALDSPHHLIMAAGAAKIRYSYLEKGESVQECLLKATSEDRLLQQLIQENRLLSIHSSEPTLNDLFIELTGRSLE</sequence>
<dbReference type="GO" id="GO:0016887">
    <property type="term" value="F:ATP hydrolysis activity"/>
    <property type="evidence" value="ECO:0007669"/>
    <property type="project" value="InterPro"/>
</dbReference>
<dbReference type="SUPFAM" id="SSF52540">
    <property type="entry name" value="P-loop containing nucleoside triphosphate hydrolases"/>
    <property type="match status" value="1"/>
</dbReference>
<evidence type="ECO:0000259" key="4">
    <source>
        <dbReference type="PROSITE" id="PS50893"/>
    </source>
</evidence>
<dbReference type="PROSITE" id="PS00211">
    <property type="entry name" value="ABC_TRANSPORTER_1"/>
    <property type="match status" value="1"/>
</dbReference>
<keyword evidence="6" id="KW-1185">Reference proteome</keyword>
<proteinExistence type="predicted"/>
<feature type="domain" description="ABC transporter" evidence="4">
    <location>
        <begin position="2"/>
        <end position="228"/>
    </location>
</feature>
<dbReference type="PROSITE" id="PS50893">
    <property type="entry name" value="ABC_TRANSPORTER_2"/>
    <property type="match status" value="1"/>
</dbReference>
<dbReference type="AlphaFoldDB" id="A0A4P5P7F8"/>
<dbReference type="InterPro" id="IPR003593">
    <property type="entry name" value="AAA+_ATPase"/>
</dbReference>
<evidence type="ECO:0000256" key="3">
    <source>
        <dbReference type="ARBA" id="ARBA00022840"/>
    </source>
</evidence>
<dbReference type="Pfam" id="PF00005">
    <property type="entry name" value="ABC_tran"/>
    <property type="match status" value="1"/>
</dbReference>
<evidence type="ECO:0000313" key="6">
    <source>
        <dbReference type="Proteomes" id="UP000290567"/>
    </source>
</evidence>
<dbReference type="InterPro" id="IPR050763">
    <property type="entry name" value="ABC_transporter_ATP-binding"/>
</dbReference>
<dbReference type="OrthoDB" id="9804819at2"/>
<organism evidence="5 6">
    <name type="scientific">Enterococcus florum</name>
    <dbReference type="NCBI Taxonomy" id="2480627"/>
    <lineage>
        <taxon>Bacteria</taxon>
        <taxon>Bacillati</taxon>
        <taxon>Bacillota</taxon>
        <taxon>Bacilli</taxon>
        <taxon>Lactobacillales</taxon>
        <taxon>Enterococcaceae</taxon>
        <taxon>Enterococcus</taxon>
    </lineage>
</organism>
<dbReference type="RefSeq" id="WP_146620650.1">
    <property type="nucleotide sequence ID" value="NZ_BJCC01000001.1"/>
</dbReference>
<dbReference type="PANTHER" id="PTHR42711:SF18">
    <property type="entry name" value="ABC TRANSPORTER, ATP-BINDING PROTEIN"/>
    <property type="match status" value="1"/>
</dbReference>
<evidence type="ECO:0000313" key="5">
    <source>
        <dbReference type="EMBL" id="GCF92124.1"/>
    </source>
</evidence>
<evidence type="ECO:0000256" key="1">
    <source>
        <dbReference type="ARBA" id="ARBA00022448"/>
    </source>
</evidence>
<accession>A0A4P5P7F8</accession>